<proteinExistence type="predicted"/>
<protein>
    <submittedName>
        <fullName evidence="1">Uncharacterized protein</fullName>
    </submittedName>
</protein>
<reference evidence="1 2" key="1">
    <citation type="journal article" date="2018" name="Front. Plant Sci.">
        <title>Red Clover (Trifolium pratense) and Zigzag Clover (T. medium) - A Picture of Genomic Similarities and Differences.</title>
        <authorList>
            <person name="Dluhosova J."/>
            <person name="Istvanek J."/>
            <person name="Nedelnik J."/>
            <person name="Repkova J."/>
        </authorList>
    </citation>
    <scope>NUCLEOTIDE SEQUENCE [LARGE SCALE GENOMIC DNA]</scope>
    <source>
        <strain evidence="2">cv. 10/8</strain>
        <tissue evidence="1">Leaf</tissue>
    </source>
</reference>
<name>A0A392SXU8_9FABA</name>
<dbReference type="EMBL" id="LXQA010467196">
    <property type="protein sequence ID" value="MCI53681.1"/>
    <property type="molecule type" value="Genomic_DNA"/>
</dbReference>
<feature type="non-terminal residue" evidence="1">
    <location>
        <position position="30"/>
    </location>
</feature>
<sequence>MVTYRHETIEFGRLNHFAKTEILACNGNLA</sequence>
<evidence type="ECO:0000313" key="2">
    <source>
        <dbReference type="Proteomes" id="UP000265520"/>
    </source>
</evidence>
<evidence type="ECO:0000313" key="1">
    <source>
        <dbReference type="EMBL" id="MCI53681.1"/>
    </source>
</evidence>
<accession>A0A392SXU8</accession>
<dbReference type="Proteomes" id="UP000265520">
    <property type="component" value="Unassembled WGS sequence"/>
</dbReference>
<dbReference type="AlphaFoldDB" id="A0A392SXU8"/>
<comment type="caution">
    <text evidence="1">The sequence shown here is derived from an EMBL/GenBank/DDBJ whole genome shotgun (WGS) entry which is preliminary data.</text>
</comment>
<keyword evidence="2" id="KW-1185">Reference proteome</keyword>
<organism evidence="1 2">
    <name type="scientific">Trifolium medium</name>
    <dbReference type="NCBI Taxonomy" id="97028"/>
    <lineage>
        <taxon>Eukaryota</taxon>
        <taxon>Viridiplantae</taxon>
        <taxon>Streptophyta</taxon>
        <taxon>Embryophyta</taxon>
        <taxon>Tracheophyta</taxon>
        <taxon>Spermatophyta</taxon>
        <taxon>Magnoliopsida</taxon>
        <taxon>eudicotyledons</taxon>
        <taxon>Gunneridae</taxon>
        <taxon>Pentapetalae</taxon>
        <taxon>rosids</taxon>
        <taxon>fabids</taxon>
        <taxon>Fabales</taxon>
        <taxon>Fabaceae</taxon>
        <taxon>Papilionoideae</taxon>
        <taxon>50 kb inversion clade</taxon>
        <taxon>NPAAA clade</taxon>
        <taxon>Hologalegina</taxon>
        <taxon>IRL clade</taxon>
        <taxon>Trifolieae</taxon>
        <taxon>Trifolium</taxon>
    </lineage>
</organism>